<dbReference type="InterPro" id="IPR054129">
    <property type="entry name" value="DesT_TetR_C"/>
</dbReference>
<keyword evidence="2 4" id="KW-0238">DNA-binding</keyword>
<keyword evidence="8" id="KW-1185">Reference proteome</keyword>
<evidence type="ECO:0000256" key="4">
    <source>
        <dbReference type="PROSITE-ProRule" id="PRU00335"/>
    </source>
</evidence>
<dbReference type="InterPro" id="IPR009057">
    <property type="entry name" value="Homeodomain-like_sf"/>
</dbReference>
<evidence type="ECO:0000256" key="5">
    <source>
        <dbReference type="SAM" id="MobiDB-lite"/>
    </source>
</evidence>
<evidence type="ECO:0000256" key="2">
    <source>
        <dbReference type="ARBA" id="ARBA00023125"/>
    </source>
</evidence>
<accession>A0ABT9NUM2</accession>
<dbReference type="InterPro" id="IPR036271">
    <property type="entry name" value="Tet_transcr_reg_TetR-rel_C_sf"/>
</dbReference>
<feature type="DNA-binding region" description="H-T-H motif" evidence="4">
    <location>
        <begin position="47"/>
        <end position="66"/>
    </location>
</feature>
<proteinExistence type="predicted"/>
<dbReference type="InterPro" id="IPR050109">
    <property type="entry name" value="HTH-type_TetR-like_transc_reg"/>
</dbReference>
<name>A0ABT9NUM2_9ACTN</name>
<evidence type="ECO:0000256" key="1">
    <source>
        <dbReference type="ARBA" id="ARBA00023015"/>
    </source>
</evidence>
<dbReference type="SUPFAM" id="SSF46689">
    <property type="entry name" value="Homeodomain-like"/>
    <property type="match status" value="1"/>
</dbReference>
<dbReference type="Pfam" id="PF00440">
    <property type="entry name" value="TetR_N"/>
    <property type="match status" value="1"/>
</dbReference>
<keyword evidence="3" id="KW-0804">Transcription</keyword>
<dbReference type="InterPro" id="IPR001647">
    <property type="entry name" value="HTH_TetR"/>
</dbReference>
<dbReference type="PANTHER" id="PTHR30055">
    <property type="entry name" value="HTH-TYPE TRANSCRIPTIONAL REGULATOR RUTR"/>
    <property type="match status" value="1"/>
</dbReference>
<comment type="caution">
    <text evidence="7">The sequence shown here is derived from an EMBL/GenBank/DDBJ whole genome shotgun (WGS) entry which is preliminary data.</text>
</comment>
<dbReference type="PANTHER" id="PTHR30055:SF160">
    <property type="entry name" value="TRANSCRIPTIONAL REGULATORY PROTEIN (PROBABLY ASNC-FAMILY)-RELATED"/>
    <property type="match status" value="1"/>
</dbReference>
<feature type="compositionally biased region" description="Basic and acidic residues" evidence="5">
    <location>
        <begin position="9"/>
        <end position="23"/>
    </location>
</feature>
<reference evidence="7 8" key="1">
    <citation type="submission" date="2023-07" db="EMBL/GenBank/DDBJ databases">
        <title>Sequencing the genomes of 1000 actinobacteria strains.</title>
        <authorList>
            <person name="Klenk H.-P."/>
        </authorList>
    </citation>
    <scope>NUCLEOTIDE SEQUENCE [LARGE SCALE GENOMIC DNA]</scope>
    <source>
        <strain evidence="7 8">GD13</strain>
    </source>
</reference>
<protein>
    <submittedName>
        <fullName evidence="7">AcrR family transcriptional regulator</fullName>
    </submittedName>
</protein>
<dbReference type="RefSeq" id="WP_246360104.1">
    <property type="nucleotide sequence ID" value="NZ_CCXJ01000072.1"/>
</dbReference>
<feature type="domain" description="HTH tetR-type" evidence="6">
    <location>
        <begin position="24"/>
        <end position="84"/>
    </location>
</feature>
<evidence type="ECO:0000256" key="3">
    <source>
        <dbReference type="ARBA" id="ARBA00023163"/>
    </source>
</evidence>
<organism evidence="7 8">
    <name type="scientific">Nocardioides massiliensis</name>
    <dbReference type="NCBI Taxonomy" id="1325935"/>
    <lineage>
        <taxon>Bacteria</taxon>
        <taxon>Bacillati</taxon>
        <taxon>Actinomycetota</taxon>
        <taxon>Actinomycetes</taxon>
        <taxon>Propionibacteriales</taxon>
        <taxon>Nocardioidaceae</taxon>
        <taxon>Nocardioides</taxon>
    </lineage>
</organism>
<sequence>MTSEPTSENDVRVERPRGGRLPRGERRAQLLESALEVFVAQGFHAAAMDDIAERAGVSKPVLYQHFPGKLDLYLALLAQSCDTIIDATRAALTSTQDNKQRVQAAIDVFYDYVADDKGGFRLVFESDLTNEAAVRAQVDRVTNECAQAIASVIHEDTGLSDEQSQLLAVSLVGMAQVSARFWLAEGTDITRQEAADLVASLAWRGIGGYPRSGEAGAGDVS</sequence>
<dbReference type="Pfam" id="PF21943">
    <property type="entry name" value="TetR_C_46"/>
    <property type="match status" value="1"/>
</dbReference>
<gene>
    <name evidence="7" type="ORF">J2S59_003937</name>
</gene>
<evidence type="ECO:0000313" key="7">
    <source>
        <dbReference type="EMBL" id="MDP9824128.1"/>
    </source>
</evidence>
<dbReference type="Gene3D" id="1.10.357.10">
    <property type="entry name" value="Tetracycline Repressor, domain 2"/>
    <property type="match status" value="1"/>
</dbReference>
<feature type="region of interest" description="Disordered" evidence="5">
    <location>
        <begin position="1"/>
        <end position="23"/>
    </location>
</feature>
<dbReference type="Proteomes" id="UP001240447">
    <property type="component" value="Unassembled WGS sequence"/>
</dbReference>
<evidence type="ECO:0000313" key="8">
    <source>
        <dbReference type="Proteomes" id="UP001240447"/>
    </source>
</evidence>
<evidence type="ECO:0000259" key="6">
    <source>
        <dbReference type="PROSITE" id="PS50977"/>
    </source>
</evidence>
<dbReference type="PROSITE" id="PS50977">
    <property type="entry name" value="HTH_TETR_2"/>
    <property type="match status" value="1"/>
</dbReference>
<dbReference type="EMBL" id="JAUSQM010000001">
    <property type="protein sequence ID" value="MDP9824128.1"/>
    <property type="molecule type" value="Genomic_DNA"/>
</dbReference>
<dbReference type="PRINTS" id="PR00455">
    <property type="entry name" value="HTHTETR"/>
</dbReference>
<dbReference type="SUPFAM" id="SSF48498">
    <property type="entry name" value="Tetracyclin repressor-like, C-terminal domain"/>
    <property type="match status" value="1"/>
</dbReference>
<keyword evidence="1" id="KW-0805">Transcription regulation</keyword>